<keyword evidence="2" id="KW-1133">Transmembrane helix</keyword>
<feature type="region of interest" description="Disordered" evidence="1">
    <location>
        <begin position="1"/>
        <end position="31"/>
    </location>
</feature>
<feature type="compositionally biased region" description="Basic and acidic residues" evidence="1">
    <location>
        <begin position="127"/>
        <end position="156"/>
    </location>
</feature>
<feature type="transmembrane region" description="Helical" evidence="2">
    <location>
        <begin position="69"/>
        <end position="86"/>
    </location>
</feature>
<evidence type="ECO:0000256" key="1">
    <source>
        <dbReference type="SAM" id="MobiDB-lite"/>
    </source>
</evidence>
<organism evidence="3 4">
    <name type="scientific">Varunaivibrio sulfuroxidans</name>
    <dbReference type="NCBI Taxonomy" id="1773489"/>
    <lineage>
        <taxon>Bacteria</taxon>
        <taxon>Pseudomonadati</taxon>
        <taxon>Pseudomonadota</taxon>
        <taxon>Alphaproteobacteria</taxon>
        <taxon>Rhodospirillales</taxon>
        <taxon>Magnetovibrionaceae</taxon>
        <taxon>Varunaivibrio</taxon>
    </lineage>
</organism>
<keyword evidence="2" id="KW-0472">Membrane</keyword>
<dbReference type="OrthoDB" id="15401at2"/>
<keyword evidence="2" id="KW-0812">Transmembrane</keyword>
<keyword evidence="4" id="KW-1185">Reference proteome</keyword>
<name>A0A4R3J8C4_9PROT</name>
<dbReference type="Pfam" id="PF09527">
    <property type="entry name" value="ATPase_gene1"/>
    <property type="match status" value="1"/>
</dbReference>
<dbReference type="Proteomes" id="UP000295304">
    <property type="component" value="Unassembled WGS sequence"/>
</dbReference>
<proteinExistence type="predicted"/>
<feature type="compositionally biased region" description="Basic residues" evidence="1">
    <location>
        <begin position="157"/>
        <end position="167"/>
    </location>
</feature>
<gene>
    <name evidence="3" type="ORF">EDD55_106167</name>
</gene>
<reference evidence="3 4" key="1">
    <citation type="submission" date="2019-03" db="EMBL/GenBank/DDBJ databases">
        <title>Genomic Encyclopedia of Type Strains, Phase IV (KMG-IV): sequencing the most valuable type-strain genomes for metagenomic binning, comparative biology and taxonomic classification.</title>
        <authorList>
            <person name="Goeker M."/>
        </authorList>
    </citation>
    <scope>NUCLEOTIDE SEQUENCE [LARGE SCALE GENOMIC DNA]</scope>
    <source>
        <strain evidence="3 4">DSM 101688</strain>
    </source>
</reference>
<evidence type="ECO:0000313" key="3">
    <source>
        <dbReference type="EMBL" id="TCS62209.1"/>
    </source>
</evidence>
<feature type="region of interest" description="Disordered" evidence="1">
    <location>
        <begin position="127"/>
        <end position="167"/>
    </location>
</feature>
<sequence>MDADGPPGVKEDAKETIEKNTGEKARGNPENLGARIRNAQNTSHHRETQPTITGSLSGVGAALRIGSELLAALIVGVGTGYFLDVWLGTRPWMMVVFFFLGSGAGILNVYRAASGFTFAGENAVKAQKNERHQGVRARDEHDKSGATERARRENATRRHKKAPPRES</sequence>
<dbReference type="EMBL" id="SLZW01000006">
    <property type="protein sequence ID" value="TCS62209.1"/>
    <property type="molecule type" value="Genomic_DNA"/>
</dbReference>
<feature type="compositionally biased region" description="Basic and acidic residues" evidence="1">
    <location>
        <begin position="9"/>
        <end position="27"/>
    </location>
</feature>
<evidence type="ECO:0000313" key="4">
    <source>
        <dbReference type="Proteomes" id="UP000295304"/>
    </source>
</evidence>
<dbReference type="AlphaFoldDB" id="A0A4R3J8C4"/>
<feature type="transmembrane region" description="Helical" evidence="2">
    <location>
        <begin position="92"/>
        <end position="110"/>
    </location>
</feature>
<accession>A0A4R3J8C4</accession>
<dbReference type="RefSeq" id="WP_132939282.1">
    <property type="nucleotide sequence ID" value="NZ_CP119676.1"/>
</dbReference>
<comment type="caution">
    <text evidence="3">The sequence shown here is derived from an EMBL/GenBank/DDBJ whole genome shotgun (WGS) entry which is preliminary data.</text>
</comment>
<evidence type="ECO:0000256" key="2">
    <source>
        <dbReference type="SAM" id="Phobius"/>
    </source>
</evidence>
<protein>
    <submittedName>
        <fullName evidence="3">Putative F0F1-ATPase subunit (Ca2+/Mg2+ transporter)</fullName>
    </submittedName>
</protein>
<dbReference type="InterPro" id="IPR032820">
    <property type="entry name" value="ATPase_put"/>
</dbReference>